<proteinExistence type="predicted"/>
<dbReference type="PANTHER" id="PTHR42883">
    <property type="entry name" value="GLUCOSE-1-PHOSPHATE THYMIDYLTRANSFERASE"/>
    <property type="match status" value="1"/>
</dbReference>
<dbReference type="SUPFAM" id="SSF53448">
    <property type="entry name" value="Nucleotide-diphospho-sugar transferases"/>
    <property type="match status" value="1"/>
</dbReference>
<evidence type="ECO:0000259" key="1">
    <source>
        <dbReference type="Pfam" id="PF00483"/>
    </source>
</evidence>
<comment type="caution">
    <text evidence="2">The sequence shown here is derived from an EMBL/GenBank/DDBJ whole genome shotgun (WGS) entry which is preliminary data.</text>
</comment>
<keyword evidence="3" id="KW-1185">Reference proteome</keyword>
<name>A0ABT7JIS0_9DEIO</name>
<dbReference type="RefSeq" id="WP_285523280.1">
    <property type="nucleotide sequence ID" value="NZ_JASNGB010000076.1"/>
</dbReference>
<accession>A0ABT7JIS0</accession>
<dbReference type="Pfam" id="PF00483">
    <property type="entry name" value="NTP_transferase"/>
    <property type="match status" value="1"/>
</dbReference>
<feature type="domain" description="Nucleotidyl transferase" evidence="1">
    <location>
        <begin position="2"/>
        <end position="228"/>
    </location>
</feature>
<sequence length="345" mass="35390">MKAVILAAGRGRRLLPLSAGRPKPALSIAGVSLLARGVRALREAGIGEIAVVTSPAHEAELREATRREGPLTFVHQHEPRGTGHAALAARDFLGGGAGVVYLGDNLFADPLGPLLAALDGADAVLAVKQVPDPRAYGVATVREGWLTGLHEKPAEPLSDLAACGVFAFQPHVLDEVGQLEASERGEIEFPQALARVVAGGGRVRAVSLGGYWADAGTPHDLLTAGAHILGSLSPRVDGEVAGGTLRGAVVVETGAEVHGSHLTGPVWIGPGARVRGCVLGPNVSVGPGARLEGATVRDSLIDEQARVLHPSRPLTHAVIGRRATVTAPTGDGVQLALGDHSVLRV</sequence>
<gene>
    <name evidence="2" type="ORF">QOL99_09435</name>
</gene>
<dbReference type="InterPro" id="IPR029044">
    <property type="entry name" value="Nucleotide-diphossugar_trans"/>
</dbReference>
<evidence type="ECO:0000313" key="2">
    <source>
        <dbReference type="EMBL" id="MDL2344375.1"/>
    </source>
</evidence>
<dbReference type="Gene3D" id="2.160.10.10">
    <property type="entry name" value="Hexapeptide repeat proteins"/>
    <property type="match status" value="1"/>
</dbReference>
<dbReference type="Proteomes" id="UP001302059">
    <property type="component" value="Unassembled WGS sequence"/>
</dbReference>
<dbReference type="InterPro" id="IPR005835">
    <property type="entry name" value="NTP_transferase_dom"/>
</dbReference>
<reference evidence="2 3" key="1">
    <citation type="submission" date="2023-05" db="EMBL/GenBank/DDBJ databases">
        <authorList>
            <person name="Gao F."/>
        </authorList>
    </citation>
    <scope>NUCLEOTIDE SEQUENCE [LARGE SCALE GENOMIC DNA]</scope>
    <source>
        <strain evidence="2 3">MIMF12</strain>
    </source>
</reference>
<organism evidence="2 3">
    <name type="scientific">Deinococcus rhizophilus</name>
    <dbReference type="NCBI Taxonomy" id="3049544"/>
    <lineage>
        <taxon>Bacteria</taxon>
        <taxon>Thermotogati</taxon>
        <taxon>Deinococcota</taxon>
        <taxon>Deinococci</taxon>
        <taxon>Deinococcales</taxon>
        <taxon>Deinococcaceae</taxon>
        <taxon>Deinococcus</taxon>
    </lineage>
</organism>
<dbReference type="Gene3D" id="3.90.550.10">
    <property type="entry name" value="Spore Coat Polysaccharide Biosynthesis Protein SpsA, Chain A"/>
    <property type="match status" value="1"/>
</dbReference>
<protein>
    <submittedName>
        <fullName evidence="2">Sugar phosphate nucleotidyltransferase</fullName>
    </submittedName>
</protein>
<dbReference type="PANTHER" id="PTHR42883:SF2">
    <property type="entry name" value="THYMIDYLYLTRANSFERASE"/>
    <property type="match status" value="1"/>
</dbReference>
<dbReference type="EMBL" id="JASNGB010000076">
    <property type="protein sequence ID" value="MDL2344375.1"/>
    <property type="molecule type" value="Genomic_DNA"/>
</dbReference>
<evidence type="ECO:0000313" key="3">
    <source>
        <dbReference type="Proteomes" id="UP001302059"/>
    </source>
</evidence>